<protein>
    <submittedName>
        <fullName evidence="1">Uncharacterized protein</fullName>
    </submittedName>
</protein>
<gene>
    <name evidence="1" type="ORF">OWV82_022528</name>
</gene>
<comment type="caution">
    <text evidence="1">The sequence shown here is derived from an EMBL/GenBank/DDBJ whole genome shotgun (WGS) entry which is preliminary data.</text>
</comment>
<reference evidence="1 2" key="1">
    <citation type="journal article" date="2023" name="Science">
        <title>Complex scaffold remodeling in plant triterpene biosynthesis.</title>
        <authorList>
            <person name="De La Pena R."/>
            <person name="Hodgson H."/>
            <person name="Liu J.C."/>
            <person name="Stephenson M.J."/>
            <person name="Martin A.C."/>
            <person name="Owen C."/>
            <person name="Harkess A."/>
            <person name="Leebens-Mack J."/>
            <person name="Jimenez L.E."/>
            <person name="Osbourn A."/>
            <person name="Sattely E.S."/>
        </authorList>
    </citation>
    <scope>NUCLEOTIDE SEQUENCE [LARGE SCALE GENOMIC DNA]</scope>
    <source>
        <strain evidence="2">cv. JPN11</strain>
        <tissue evidence="1">Leaf</tissue>
    </source>
</reference>
<name>A0ACC1WU83_MELAZ</name>
<proteinExistence type="predicted"/>
<keyword evidence="2" id="KW-1185">Reference proteome</keyword>
<dbReference type="EMBL" id="CM051406">
    <property type="protein sequence ID" value="KAJ4702478.1"/>
    <property type="molecule type" value="Genomic_DNA"/>
</dbReference>
<evidence type="ECO:0000313" key="2">
    <source>
        <dbReference type="Proteomes" id="UP001164539"/>
    </source>
</evidence>
<dbReference type="Proteomes" id="UP001164539">
    <property type="component" value="Chromosome 13"/>
</dbReference>
<sequence length="116" mass="12348">MAPKEKNKGKQMPYTAIGKSNGKKKEAAKATSTPNEESTFGYSDNHPDQGNHPSPSLTNNTIGLLASPGDCFQTALDTSSAKKGSYLRSSPGNNTVVYLPTGGNCFETTFSTDKRK</sequence>
<evidence type="ECO:0000313" key="1">
    <source>
        <dbReference type="EMBL" id="KAJ4702478.1"/>
    </source>
</evidence>
<organism evidence="1 2">
    <name type="scientific">Melia azedarach</name>
    <name type="common">Chinaberry tree</name>
    <dbReference type="NCBI Taxonomy" id="155640"/>
    <lineage>
        <taxon>Eukaryota</taxon>
        <taxon>Viridiplantae</taxon>
        <taxon>Streptophyta</taxon>
        <taxon>Embryophyta</taxon>
        <taxon>Tracheophyta</taxon>
        <taxon>Spermatophyta</taxon>
        <taxon>Magnoliopsida</taxon>
        <taxon>eudicotyledons</taxon>
        <taxon>Gunneridae</taxon>
        <taxon>Pentapetalae</taxon>
        <taxon>rosids</taxon>
        <taxon>malvids</taxon>
        <taxon>Sapindales</taxon>
        <taxon>Meliaceae</taxon>
        <taxon>Melia</taxon>
    </lineage>
</organism>
<accession>A0ACC1WU83</accession>